<evidence type="ECO:0000259" key="8">
    <source>
        <dbReference type="Pfam" id="PF02397"/>
    </source>
</evidence>
<protein>
    <submittedName>
        <fullName evidence="9">Polyprenyl glycosylphosphotransferase</fullName>
    </submittedName>
</protein>
<dbReference type="InterPro" id="IPR017475">
    <property type="entry name" value="EPS_sugar_tfrase"/>
</dbReference>
<dbReference type="PANTHER" id="PTHR30576">
    <property type="entry name" value="COLANIC BIOSYNTHESIS UDP-GLUCOSE LIPID CARRIER TRANSFERASE"/>
    <property type="match status" value="1"/>
</dbReference>
<evidence type="ECO:0000313" key="10">
    <source>
        <dbReference type="Proteomes" id="UP000247980"/>
    </source>
</evidence>
<feature type="transmembrane region" description="Helical" evidence="7">
    <location>
        <begin position="71"/>
        <end position="91"/>
    </location>
</feature>
<comment type="subcellular location">
    <subcellularLocation>
        <location evidence="1">Membrane</location>
        <topology evidence="1">Multi-pass membrane protein</topology>
    </subcellularLocation>
</comment>
<dbReference type="Pfam" id="PF02397">
    <property type="entry name" value="Bac_transf"/>
    <property type="match status" value="1"/>
</dbReference>
<feature type="transmembrane region" description="Helical" evidence="7">
    <location>
        <begin position="343"/>
        <end position="364"/>
    </location>
</feature>
<keyword evidence="4 7" id="KW-0812">Transmembrane</keyword>
<keyword evidence="5 7" id="KW-1133">Transmembrane helix</keyword>
<evidence type="ECO:0000256" key="6">
    <source>
        <dbReference type="ARBA" id="ARBA00023136"/>
    </source>
</evidence>
<name>A0A2V5IKW8_9MICC</name>
<gene>
    <name evidence="9" type="ORF">CVS30_15960</name>
</gene>
<evidence type="ECO:0000256" key="7">
    <source>
        <dbReference type="SAM" id="Phobius"/>
    </source>
</evidence>
<comment type="similarity">
    <text evidence="2">Belongs to the bacterial sugar transferase family.</text>
</comment>
<organism evidence="9 10">
    <name type="scientific">Arthrobacter psychrolactophilus</name>
    <dbReference type="NCBI Taxonomy" id="92442"/>
    <lineage>
        <taxon>Bacteria</taxon>
        <taxon>Bacillati</taxon>
        <taxon>Actinomycetota</taxon>
        <taxon>Actinomycetes</taxon>
        <taxon>Micrococcales</taxon>
        <taxon>Micrococcaceae</taxon>
        <taxon>Arthrobacter</taxon>
    </lineage>
</organism>
<evidence type="ECO:0000313" key="9">
    <source>
        <dbReference type="EMBL" id="PYI37308.1"/>
    </source>
</evidence>
<comment type="caution">
    <text evidence="9">The sequence shown here is derived from an EMBL/GenBank/DDBJ whole genome shotgun (WGS) entry which is preliminary data.</text>
</comment>
<dbReference type="RefSeq" id="WP_110486551.1">
    <property type="nucleotide sequence ID" value="NZ_QJVC01000024.1"/>
</dbReference>
<dbReference type="GO" id="GO:0016020">
    <property type="term" value="C:membrane"/>
    <property type="evidence" value="ECO:0007669"/>
    <property type="project" value="UniProtKB-SubCell"/>
</dbReference>
<reference evidence="9 10" key="1">
    <citation type="submission" date="2018-05" db="EMBL/GenBank/DDBJ databases">
        <title>Genetic diversity of glacier-inhabiting Cryobacterium bacteria in China and description of Cryobacterium mengkeensis sp. nov. and Arthrobacter glacialis sp. nov.</title>
        <authorList>
            <person name="Liu Q."/>
            <person name="Xin Y.-H."/>
        </authorList>
    </citation>
    <scope>NUCLEOTIDE SEQUENCE [LARGE SCALE GENOMIC DNA]</scope>
    <source>
        <strain evidence="9 10">B7</strain>
    </source>
</reference>
<evidence type="ECO:0000256" key="2">
    <source>
        <dbReference type="ARBA" id="ARBA00006464"/>
    </source>
</evidence>
<keyword evidence="6 7" id="KW-0472">Membrane</keyword>
<dbReference type="GO" id="GO:0016780">
    <property type="term" value="F:phosphotransferase activity, for other substituted phosphate groups"/>
    <property type="evidence" value="ECO:0007669"/>
    <property type="project" value="TreeGrafter"/>
</dbReference>
<sequence length="531" mass="58812">MTVEQAGIGQDRKHRKAATTVIYNSVTHTVGMESAIAAAPRIGARDRPQPHQSPRAGHRTWRARFILKLRLSDALVSVVVLAVAFIVRIGADWTPGHMQTSEAWYLGICLLGVVLWNVDLEYAKSRGHSVIGSGVAEYRRVAQSTLRTFGVMAMLMVALGIAVPRGFFALAVPLGLGLLMLERWQWRRWLSRQRKNGRMLSTVVVVGSSQEAKYAVEQLERNSRVGYRVGGVVLTSLTRDMRGATPWQHMPVLHGIADIDQIVEACGAEAVVVAGELPGGATAIQELGWRLGDMDTELVLASSLTNIAGPRVHFRPVEGLPLMYVEMPHYSGMRHMIKRGMDVILSAAALLILSPVLAALAMIVKRDSAGPALFFQRRVGKNGQAFNMVKFRSMVVDAEAHKIDLLAENEGSGLLFKMAHDPRVTRCGRWMRKHSLDELPQFWNVFMGHMSLVGPRPPLLEEVAGYASPTRRRLLIKPGITGLWQISGRSDLPWEEAVRLDLYYVENWSLTGDIMILWRTLKVVVAPTGAY</sequence>
<feature type="transmembrane region" description="Helical" evidence="7">
    <location>
        <begin position="103"/>
        <end position="123"/>
    </location>
</feature>
<feature type="transmembrane region" description="Helical" evidence="7">
    <location>
        <begin position="167"/>
        <end position="186"/>
    </location>
</feature>
<feature type="domain" description="Bacterial sugar transferase" evidence="8">
    <location>
        <begin position="338"/>
        <end position="525"/>
    </location>
</feature>
<dbReference type="PANTHER" id="PTHR30576:SF10">
    <property type="entry name" value="SLL5057 PROTEIN"/>
    <property type="match status" value="1"/>
</dbReference>
<evidence type="ECO:0000256" key="4">
    <source>
        <dbReference type="ARBA" id="ARBA00022692"/>
    </source>
</evidence>
<evidence type="ECO:0000256" key="1">
    <source>
        <dbReference type="ARBA" id="ARBA00004141"/>
    </source>
</evidence>
<keyword evidence="10" id="KW-1185">Reference proteome</keyword>
<dbReference type="OrthoDB" id="9808602at2"/>
<dbReference type="InterPro" id="IPR003362">
    <property type="entry name" value="Bact_transf"/>
</dbReference>
<dbReference type="NCBIfam" id="TIGR03025">
    <property type="entry name" value="EPS_sugtrans"/>
    <property type="match status" value="1"/>
</dbReference>
<evidence type="ECO:0000256" key="5">
    <source>
        <dbReference type="ARBA" id="ARBA00022989"/>
    </source>
</evidence>
<evidence type="ECO:0000256" key="3">
    <source>
        <dbReference type="ARBA" id="ARBA00022679"/>
    </source>
</evidence>
<dbReference type="Pfam" id="PF13727">
    <property type="entry name" value="CoA_binding_3"/>
    <property type="match status" value="1"/>
</dbReference>
<proteinExistence type="inferred from homology"/>
<dbReference type="Proteomes" id="UP000247980">
    <property type="component" value="Unassembled WGS sequence"/>
</dbReference>
<feature type="transmembrane region" description="Helical" evidence="7">
    <location>
        <begin position="144"/>
        <end position="161"/>
    </location>
</feature>
<keyword evidence="3 9" id="KW-0808">Transferase</keyword>
<dbReference type="AlphaFoldDB" id="A0A2V5IKW8"/>
<accession>A0A2V5IKW8</accession>
<dbReference type="EMBL" id="QJVC01000024">
    <property type="protein sequence ID" value="PYI37308.1"/>
    <property type="molecule type" value="Genomic_DNA"/>
</dbReference>